<evidence type="ECO:0000313" key="2">
    <source>
        <dbReference type="Proteomes" id="UP000035062"/>
    </source>
</evidence>
<dbReference type="GO" id="GO:0016491">
    <property type="term" value="F:oxidoreductase activity"/>
    <property type="evidence" value="ECO:0007669"/>
    <property type="project" value="TreeGrafter"/>
</dbReference>
<dbReference type="Pfam" id="PF00106">
    <property type="entry name" value="adh_short"/>
    <property type="match status" value="1"/>
</dbReference>
<proteinExistence type="predicted"/>
<name>I8UCJ3_9ALTE</name>
<comment type="caution">
    <text evidence="1">The sequence shown here is derived from an EMBL/GenBank/DDBJ whole genome shotgun (WGS) entry which is preliminary data.</text>
</comment>
<dbReference type="RefSeq" id="WP_008984144.1">
    <property type="nucleotide sequence ID" value="NZ_AKKU01000011.1"/>
</dbReference>
<keyword evidence="2" id="KW-1185">Reference proteome</keyword>
<dbReference type="eggNOG" id="COG1028">
    <property type="taxonomic scope" value="Bacteria"/>
</dbReference>
<dbReference type="STRING" id="1195246.AGRI_06182"/>
<dbReference type="InterPro" id="IPR051468">
    <property type="entry name" value="Fungal_SecMetab_SDRs"/>
</dbReference>
<dbReference type="GO" id="GO:0005737">
    <property type="term" value="C:cytoplasm"/>
    <property type="evidence" value="ECO:0007669"/>
    <property type="project" value="TreeGrafter"/>
</dbReference>
<sequence>MAEHWLIIGAAGGIAQGLIQQLLAEGHRVSAISRQAAPAPQPQLSWYQSATPADNGAEVSPELTAVLQQVFSQGVTAVVLCQGWLHGAGMLPEKSLKQLTRQSLQQSLEVNLFSVAFYLQALLPWLQKQPGIKVAVLSAKVGSISDNRLGGWYSYRMAKAALNMLVKCSSIELGRFNKSAVLFSLHPGTTDSPLSAPFQQNLPAGQLKTPADTASYLLATIRAVSEAETGLLVNWDGKVLAF</sequence>
<dbReference type="InterPro" id="IPR036291">
    <property type="entry name" value="NAD(P)-bd_dom_sf"/>
</dbReference>
<dbReference type="Proteomes" id="UP000035062">
    <property type="component" value="Unassembled WGS sequence"/>
</dbReference>
<dbReference type="EMBL" id="AKKU01000011">
    <property type="protein sequence ID" value="EIW89668.1"/>
    <property type="molecule type" value="Genomic_DNA"/>
</dbReference>
<dbReference type="AlphaFoldDB" id="I8UCJ3"/>
<dbReference type="InterPro" id="IPR002347">
    <property type="entry name" value="SDR_fam"/>
</dbReference>
<organism evidence="1 2">
    <name type="scientific">Alishewanella agri BL06</name>
    <dbReference type="NCBI Taxonomy" id="1195246"/>
    <lineage>
        <taxon>Bacteria</taxon>
        <taxon>Pseudomonadati</taxon>
        <taxon>Pseudomonadota</taxon>
        <taxon>Gammaproteobacteria</taxon>
        <taxon>Alteromonadales</taxon>
        <taxon>Alteromonadaceae</taxon>
        <taxon>Alishewanella</taxon>
    </lineage>
</organism>
<dbReference type="Gene3D" id="3.40.50.720">
    <property type="entry name" value="NAD(P)-binding Rossmann-like Domain"/>
    <property type="match status" value="1"/>
</dbReference>
<protein>
    <submittedName>
        <fullName evidence="1">Short-chain dehydrogenase/reductase SDR</fullName>
    </submittedName>
</protein>
<dbReference type="SUPFAM" id="SSF51735">
    <property type="entry name" value="NAD(P)-binding Rossmann-fold domains"/>
    <property type="match status" value="1"/>
</dbReference>
<gene>
    <name evidence="1" type="ORF">AGRI_06182</name>
</gene>
<reference evidence="1 2" key="1">
    <citation type="journal article" date="2012" name="J. Bacteriol.">
        <title>Genome Sequence of Pectin-Degrading Alishewanella agri, Isolated from Landfill Soil.</title>
        <authorList>
            <person name="Kim J."/>
            <person name="Jung J."/>
            <person name="Sung J.S."/>
            <person name="Chun J."/>
            <person name="Park W."/>
        </authorList>
    </citation>
    <scope>NUCLEOTIDE SEQUENCE [LARGE SCALE GENOMIC DNA]</scope>
    <source>
        <strain evidence="1 2">BL06</strain>
    </source>
</reference>
<dbReference type="PANTHER" id="PTHR43544:SF12">
    <property type="entry name" value="NAD(P)-BINDING ROSSMANN-FOLD SUPERFAMILY PROTEIN"/>
    <property type="match status" value="1"/>
</dbReference>
<evidence type="ECO:0000313" key="1">
    <source>
        <dbReference type="EMBL" id="EIW89668.1"/>
    </source>
</evidence>
<dbReference type="PANTHER" id="PTHR43544">
    <property type="entry name" value="SHORT-CHAIN DEHYDROGENASE/REDUCTASE"/>
    <property type="match status" value="1"/>
</dbReference>
<accession>I8UCJ3</accession>
<dbReference type="PATRIC" id="fig|1195246.3.peg.1222"/>